<keyword evidence="4 11" id="KW-0812">Transmembrane</keyword>
<feature type="transmembrane region" description="Helical" evidence="11">
    <location>
        <begin position="39"/>
        <end position="59"/>
    </location>
</feature>
<dbReference type="Pfam" id="PF01545">
    <property type="entry name" value="Cation_efflux"/>
    <property type="match status" value="1"/>
</dbReference>
<dbReference type="Gene3D" id="1.20.1510.10">
    <property type="entry name" value="Cation efflux protein transmembrane domain"/>
    <property type="match status" value="1"/>
</dbReference>
<evidence type="ECO:0000256" key="5">
    <source>
        <dbReference type="ARBA" id="ARBA00022753"/>
    </source>
</evidence>
<dbReference type="EMBL" id="JAHCVK010000001">
    <property type="protein sequence ID" value="MBT0652057.1"/>
    <property type="molecule type" value="Genomic_DNA"/>
</dbReference>
<feature type="transmembrane region" description="Helical" evidence="11">
    <location>
        <begin position="110"/>
        <end position="132"/>
    </location>
</feature>
<evidence type="ECO:0000256" key="11">
    <source>
        <dbReference type="SAM" id="Phobius"/>
    </source>
</evidence>
<evidence type="ECO:0000256" key="9">
    <source>
        <dbReference type="ARBA" id="ARBA00023136"/>
    </source>
</evidence>
<evidence type="ECO:0000256" key="8">
    <source>
        <dbReference type="ARBA" id="ARBA00023018"/>
    </source>
</evidence>
<proteinExistence type="inferred from homology"/>
<comment type="caution">
    <text evidence="13">The sequence shown here is derived from an EMBL/GenBank/DDBJ whole genome shotgun (WGS) entry which is preliminary data.</text>
</comment>
<keyword evidence="7 11" id="KW-1133">Transmembrane helix</keyword>
<gene>
    <name evidence="13" type="ORF">KI810_03250</name>
</gene>
<comment type="similarity">
    <text evidence="3">Belongs to the TMEM163 family.</text>
</comment>
<keyword evidence="9 11" id="KW-0472">Membrane</keyword>
<protein>
    <submittedName>
        <fullName evidence="13">Cation transporter</fullName>
    </submittedName>
</protein>
<evidence type="ECO:0000313" key="14">
    <source>
        <dbReference type="Proteomes" id="UP000756860"/>
    </source>
</evidence>
<feature type="transmembrane region" description="Helical" evidence="11">
    <location>
        <begin position="80"/>
        <end position="104"/>
    </location>
</feature>
<evidence type="ECO:0000256" key="7">
    <source>
        <dbReference type="ARBA" id="ARBA00022989"/>
    </source>
</evidence>
<sequence length="217" mass="23187">MLRLRELYRTAALLALITIFYNIAEGVISVWLGAADETISLFGFGLDSFVEVISGIGIWHMVRRLGHGETADRDPFERRALTITGGAFYLLAGGLLATAVISFFERHRPVTTTWGIVVALVSIVAMQALIHYKVKVGTALNSPAILADAACTRTCLQLSVVLLLASAGYTLTGIGWLDSIGSLGIAILSFREGREAFQKARGLACSCSCSGNCDTVS</sequence>
<evidence type="ECO:0000313" key="13">
    <source>
        <dbReference type="EMBL" id="MBT0652057.1"/>
    </source>
</evidence>
<keyword evidence="6" id="KW-0862">Zinc</keyword>
<dbReference type="SUPFAM" id="SSF161111">
    <property type="entry name" value="Cation efflux protein transmembrane domain-like"/>
    <property type="match status" value="1"/>
</dbReference>
<dbReference type="InterPro" id="IPR026765">
    <property type="entry name" value="Tmem163"/>
</dbReference>
<reference evidence="13 14" key="1">
    <citation type="submission" date="2021-05" db="EMBL/GenBank/DDBJ databases">
        <title>The draft genome of Geobacter luticola JCM 17780.</title>
        <authorList>
            <person name="Xu Z."/>
            <person name="Masuda Y."/>
            <person name="Itoh H."/>
            <person name="Senoo K."/>
        </authorList>
    </citation>
    <scope>NUCLEOTIDE SEQUENCE [LARGE SCALE GENOMIC DNA]</scope>
    <source>
        <strain evidence="13 14">JCM 17780</strain>
    </source>
</reference>
<evidence type="ECO:0000256" key="4">
    <source>
        <dbReference type="ARBA" id="ARBA00022692"/>
    </source>
</evidence>
<accession>A0ABS5S9L5</accession>
<evidence type="ECO:0000256" key="6">
    <source>
        <dbReference type="ARBA" id="ARBA00022833"/>
    </source>
</evidence>
<dbReference type="InterPro" id="IPR058533">
    <property type="entry name" value="Cation_efflux_TM"/>
</dbReference>
<keyword evidence="5" id="KW-0967">Endosome</keyword>
<evidence type="ECO:0000256" key="2">
    <source>
        <dbReference type="ARBA" id="ARBA00004644"/>
    </source>
</evidence>
<feature type="transmembrane region" description="Helical" evidence="11">
    <location>
        <begin position="12"/>
        <end position="33"/>
    </location>
</feature>
<evidence type="ECO:0000256" key="10">
    <source>
        <dbReference type="ARBA" id="ARBA00023329"/>
    </source>
</evidence>
<keyword evidence="14" id="KW-1185">Reference proteome</keyword>
<keyword evidence="8" id="KW-0770">Synapse</keyword>
<organism evidence="13 14">
    <name type="scientific">Geomobilimonas luticola</name>
    <dbReference type="NCBI Taxonomy" id="1114878"/>
    <lineage>
        <taxon>Bacteria</taxon>
        <taxon>Pseudomonadati</taxon>
        <taxon>Thermodesulfobacteriota</taxon>
        <taxon>Desulfuromonadia</taxon>
        <taxon>Geobacterales</taxon>
        <taxon>Geobacteraceae</taxon>
        <taxon>Geomobilimonas</taxon>
    </lineage>
</organism>
<evidence type="ECO:0000256" key="1">
    <source>
        <dbReference type="ARBA" id="ARBA00004146"/>
    </source>
</evidence>
<dbReference type="InterPro" id="IPR027469">
    <property type="entry name" value="Cation_efflux_TMD_sf"/>
</dbReference>
<dbReference type="PANTHER" id="PTHR31937:SF2">
    <property type="entry name" value="TRANSMEMBRANE PROTEIN 163"/>
    <property type="match status" value="1"/>
</dbReference>
<dbReference type="PANTHER" id="PTHR31937">
    <property type="entry name" value="TRANSMEMBRANE PROTEIN 163"/>
    <property type="match status" value="1"/>
</dbReference>
<name>A0ABS5S9L5_9BACT</name>
<evidence type="ECO:0000259" key="12">
    <source>
        <dbReference type="Pfam" id="PF01545"/>
    </source>
</evidence>
<dbReference type="Proteomes" id="UP000756860">
    <property type="component" value="Unassembled WGS sequence"/>
</dbReference>
<comment type="subcellular location">
    <subcellularLocation>
        <location evidence="2">Cytoplasmic vesicle</location>
        <location evidence="2">Secretory vesicle</location>
        <location evidence="2">Synaptic vesicle membrane</location>
        <topology evidence="2">Multi-pass membrane protein</topology>
    </subcellularLocation>
    <subcellularLocation>
        <location evidence="1">Early endosome membrane</location>
    </subcellularLocation>
</comment>
<evidence type="ECO:0000256" key="3">
    <source>
        <dbReference type="ARBA" id="ARBA00008731"/>
    </source>
</evidence>
<feature type="domain" description="Cation efflux protein transmembrane" evidence="12">
    <location>
        <begin position="83"/>
        <end position="198"/>
    </location>
</feature>
<keyword evidence="10" id="KW-0968">Cytoplasmic vesicle</keyword>